<dbReference type="Proteomes" id="UP000664521">
    <property type="component" value="Unassembled WGS sequence"/>
</dbReference>
<protein>
    <submittedName>
        <fullName evidence="2">Uncharacterized protein</fullName>
    </submittedName>
</protein>
<dbReference type="AlphaFoldDB" id="A0A8H3FSQ5"/>
<evidence type="ECO:0000313" key="2">
    <source>
        <dbReference type="EMBL" id="CAF9930417.1"/>
    </source>
</evidence>
<gene>
    <name evidence="2" type="ORF">HETSPECPRED_007628</name>
</gene>
<name>A0A8H3FSQ5_9LECA</name>
<proteinExistence type="predicted"/>
<keyword evidence="3" id="KW-1185">Reference proteome</keyword>
<dbReference type="OrthoDB" id="109543at2759"/>
<dbReference type="EMBL" id="CAJPDS010000055">
    <property type="protein sequence ID" value="CAF9930417.1"/>
    <property type="molecule type" value="Genomic_DNA"/>
</dbReference>
<reference evidence="2" key="1">
    <citation type="submission" date="2021-03" db="EMBL/GenBank/DDBJ databases">
        <authorList>
            <person name="Tagirdzhanova G."/>
        </authorList>
    </citation>
    <scope>NUCLEOTIDE SEQUENCE</scope>
</reference>
<sequence length="194" mass="21876">MKIKGRASHAWHQNIDNTVGPRKPTDPNFPWIALQNHTGYYPMKKGTLSQTQIGERLMTLVKSHQSKEVAFAACARCLSVCTIRRLLSDDWEKIQFDNATTLDEYPQTIVAINHINPKAVSVIEAKWAVCLLEQVTAGSSSHNSTLGQQLRDILPLLSYQVVLRLLLYAEFVAHGHVICLNHVSQLEHLRLESQ</sequence>
<comment type="caution">
    <text evidence="2">The sequence shown here is derived from an EMBL/GenBank/DDBJ whole genome shotgun (WGS) entry which is preliminary data.</text>
</comment>
<organism evidence="2 3">
    <name type="scientific">Heterodermia speciosa</name>
    <dbReference type="NCBI Taxonomy" id="116794"/>
    <lineage>
        <taxon>Eukaryota</taxon>
        <taxon>Fungi</taxon>
        <taxon>Dikarya</taxon>
        <taxon>Ascomycota</taxon>
        <taxon>Pezizomycotina</taxon>
        <taxon>Lecanoromycetes</taxon>
        <taxon>OSLEUM clade</taxon>
        <taxon>Lecanoromycetidae</taxon>
        <taxon>Caliciales</taxon>
        <taxon>Physciaceae</taxon>
        <taxon>Heterodermia</taxon>
    </lineage>
</organism>
<accession>A0A8H3FSQ5</accession>
<evidence type="ECO:0000313" key="3">
    <source>
        <dbReference type="Proteomes" id="UP000664521"/>
    </source>
</evidence>
<evidence type="ECO:0000256" key="1">
    <source>
        <dbReference type="SAM" id="MobiDB-lite"/>
    </source>
</evidence>
<feature type="region of interest" description="Disordered" evidence="1">
    <location>
        <begin position="1"/>
        <end position="24"/>
    </location>
</feature>